<feature type="compositionally biased region" description="Basic and acidic residues" evidence="1">
    <location>
        <begin position="251"/>
        <end position="263"/>
    </location>
</feature>
<dbReference type="AlphaFoldDB" id="A0A8H3Z5W9"/>
<protein>
    <submittedName>
        <fullName evidence="2">Uncharacterized protein</fullName>
    </submittedName>
</protein>
<gene>
    <name evidence="2" type="ORF">BLS_002637</name>
    <name evidence="3" type="ORF">EG327_011590</name>
</gene>
<evidence type="ECO:0000256" key="1">
    <source>
        <dbReference type="SAM" id="MobiDB-lite"/>
    </source>
</evidence>
<dbReference type="EMBL" id="WNWQ01000018">
    <property type="protein sequence ID" value="KAE9984323.1"/>
    <property type="molecule type" value="Genomic_DNA"/>
</dbReference>
<feature type="region of interest" description="Disordered" evidence="1">
    <location>
        <begin position="251"/>
        <end position="282"/>
    </location>
</feature>
<organism evidence="2 4">
    <name type="scientific">Venturia inaequalis</name>
    <name type="common">Apple scab fungus</name>
    <dbReference type="NCBI Taxonomy" id="5025"/>
    <lineage>
        <taxon>Eukaryota</taxon>
        <taxon>Fungi</taxon>
        <taxon>Dikarya</taxon>
        <taxon>Ascomycota</taxon>
        <taxon>Pezizomycotina</taxon>
        <taxon>Dothideomycetes</taxon>
        <taxon>Pleosporomycetidae</taxon>
        <taxon>Venturiales</taxon>
        <taxon>Venturiaceae</taxon>
        <taxon>Venturia</taxon>
    </lineage>
</organism>
<evidence type="ECO:0000313" key="4">
    <source>
        <dbReference type="Proteomes" id="UP000433883"/>
    </source>
</evidence>
<dbReference type="Proteomes" id="UP000433883">
    <property type="component" value="Unassembled WGS sequence"/>
</dbReference>
<name>A0A8H3Z5W9_VENIN</name>
<evidence type="ECO:0000313" key="3">
    <source>
        <dbReference type="EMBL" id="KAE9991494.1"/>
    </source>
</evidence>
<evidence type="ECO:0000313" key="2">
    <source>
        <dbReference type="EMBL" id="KAE9984323.1"/>
    </source>
</evidence>
<proteinExistence type="predicted"/>
<sequence>MASESSILDPFLIPGPFDAADYLNAALNPKLNLSDLSSQTQNLLSLLNAQTSRLTPVLTQLTDDILRSGARLAYEVHLLQGEAIGLSDALSERLQDDIALFMPETTQPQDDSSTPPPPGEPPYITHLRTLTHVKARLESVIKVFGEAMHWSLPPSEISSSLSSFITVSDSESHSREEKGREFAETLRSEIADLIVHADNRAEGHEAALARVGALRELAEVWRGTAEEKARVRFVEGLVSLADGKLRELEREDGSRFRTADSKKVGGAPAKTGQGSEKNGSMGFLDNLHRMRSNISFE</sequence>
<dbReference type="Proteomes" id="UP000490939">
    <property type="component" value="Unassembled WGS sequence"/>
</dbReference>
<comment type="caution">
    <text evidence="2">The sequence shown here is derived from an EMBL/GenBank/DDBJ whole genome shotgun (WGS) entry which is preliminary data.</text>
</comment>
<dbReference type="EMBL" id="WNWR01000093">
    <property type="protein sequence ID" value="KAE9991494.1"/>
    <property type="molecule type" value="Genomic_DNA"/>
</dbReference>
<accession>A0A8H3Z5W9</accession>
<reference evidence="2 4" key="1">
    <citation type="submission" date="2019-11" db="EMBL/GenBank/DDBJ databases">
        <title>Venturia inaequalis Genome Resource.</title>
        <authorList>
            <person name="Lichtner F.J."/>
        </authorList>
    </citation>
    <scope>NUCLEOTIDE SEQUENCE [LARGE SCALE GENOMIC DNA]</scope>
    <source>
        <strain evidence="2">Bline_iso_100314</strain>
        <strain evidence="3 5">DMI_063113</strain>
    </source>
</reference>
<evidence type="ECO:0000313" key="5">
    <source>
        <dbReference type="Proteomes" id="UP000490939"/>
    </source>
</evidence>
<keyword evidence="5" id="KW-1185">Reference proteome</keyword>
<dbReference type="Gene3D" id="6.10.250.2790">
    <property type="match status" value="1"/>
</dbReference>